<dbReference type="RefSeq" id="WP_341375874.1">
    <property type="nucleotide sequence ID" value="NZ_JBBUTF010000019.1"/>
</dbReference>
<organism evidence="2 3">
    <name type="scientific">Pseudaquabacterium rugosum</name>
    <dbReference type="NCBI Taxonomy" id="2984194"/>
    <lineage>
        <taxon>Bacteria</taxon>
        <taxon>Pseudomonadati</taxon>
        <taxon>Pseudomonadota</taxon>
        <taxon>Betaproteobacteria</taxon>
        <taxon>Burkholderiales</taxon>
        <taxon>Sphaerotilaceae</taxon>
        <taxon>Pseudaquabacterium</taxon>
    </lineage>
</organism>
<dbReference type="Proteomes" id="UP001368500">
    <property type="component" value="Unassembled WGS sequence"/>
</dbReference>
<evidence type="ECO:0000313" key="3">
    <source>
        <dbReference type="Proteomes" id="UP001368500"/>
    </source>
</evidence>
<keyword evidence="3" id="KW-1185">Reference proteome</keyword>
<sequence length="80" mass="8950">MTPMPQTFVHPFAMMLDPQAVMARVESSERLDRLQRRVCRPLDRPLLARRDGSPLARQTVIDDSSDDDLDVAADQDGQGA</sequence>
<name>A0ABU9BDU1_9BURK</name>
<feature type="compositionally biased region" description="Acidic residues" evidence="1">
    <location>
        <begin position="63"/>
        <end position="73"/>
    </location>
</feature>
<comment type="caution">
    <text evidence="2">The sequence shown here is derived from an EMBL/GenBank/DDBJ whole genome shotgun (WGS) entry which is preliminary data.</text>
</comment>
<evidence type="ECO:0000313" key="2">
    <source>
        <dbReference type="EMBL" id="MEK8028090.1"/>
    </source>
</evidence>
<gene>
    <name evidence="2" type="ORF">AACH11_19180</name>
</gene>
<feature type="region of interest" description="Disordered" evidence="1">
    <location>
        <begin position="49"/>
        <end position="80"/>
    </location>
</feature>
<evidence type="ECO:0000256" key="1">
    <source>
        <dbReference type="SAM" id="MobiDB-lite"/>
    </source>
</evidence>
<proteinExistence type="predicted"/>
<accession>A0ABU9BDU1</accession>
<reference evidence="2 3" key="1">
    <citation type="submission" date="2024-04" db="EMBL/GenBank/DDBJ databases">
        <title>Novel species of the genus Ideonella isolated from streams.</title>
        <authorList>
            <person name="Lu H."/>
        </authorList>
    </citation>
    <scope>NUCLEOTIDE SEQUENCE [LARGE SCALE GENOMIC DNA]</scope>
    <source>
        <strain evidence="2 3">BYS139W</strain>
    </source>
</reference>
<protein>
    <submittedName>
        <fullName evidence="2">Uncharacterized protein</fullName>
    </submittedName>
</protein>
<dbReference type="EMBL" id="JBBUTF010000019">
    <property type="protein sequence ID" value="MEK8028090.1"/>
    <property type="molecule type" value="Genomic_DNA"/>
</dbReference>